<dbReference type="PROSITE" id="PS00925">
    <property type="entry name" value="OLEEI"/>
    <property type="match status" value="1"/>
</dbReference>
<keyword evidence="3" id="KW-0732">Signal</keyword>
<evidence type="ECO:0000256" key="1">
    <source>
        <dbReference type="ARBA" id="ARBA00010049"/>
    </source>
</evidence>
<proteinExistence type="inferred from homology"/>
<dbReference type="PANTHER" id="PTHR31614:SF12">
    <property type="entry name" value="OS06G0556600 PROTEIN"/>
    <property type="match status" value="1"/>
</dbReference>
<accession>A0AAQ3WTK3</accession>
<keyword evidence="5" id="KW-1185">Reference proteome</keyword>
<dbReference type="InterPro" id="IPR006040">
    <property type="entry name" value="Allergen_Ole_e_I_CS"/>
</dbReference>
<organism evidence="4 5">
    <name type="scientific">Paspalum notatum var. saurae</name>
    <dbReference type="NCBI Taxonomy" id="547442"/>
    <lineage>
        <taxon>Eukaryota</taxon>
        <taxon>Viridiplantae</taxon>
        <taxon>Streptophyta</taxon>
        <taxon>Embryophyta</taxon>
        <taxon>Tracheophyta</taxon>
        <taxon>Spermatophyta</taxon>
        <taxon>Magnoliopsida</taxon>
        <taxon>Liliopsida</taxon>
        <taxon>Poales</taxon>
        <taxon>Poaceae</taxon>
        <taxon>PACMAD clade</taxon>
        <taxon>Panicoideae</taxon>
        <taxon>Andropogonodae</taxon>
        <taxon>Paspaleae</taxon>
        <taxon>Paspalinae</taxon>
        <taxon>Paspalum</taxon>
    </lineage>
</organism>
<feature type="signal peptide" evidence="3">
    <location>
        <begin position="1"/>
        <end position="32"/>
    </location>
</feature>
<evidence type="ECO:0008006" key="6">
    <source>
        <dbReference type="Google" id="ProtNLM"/>
    </source>
</evidence>
<evidence type="ECO:0000256" key="2">
    <source>
        <dbReference type="ARBA" id="ARBA00023157"/>
    </source>
</evidence>
<sequence length="175" mass="18898">MATNELMMMMLRIATAAAVLLVAAALAGVASAEQGGGFVVTGRVYCDPCRAGFETKASKNVEGATVEIVCRPFGGSKETLKAEATTDVGGWYKLEIDQDHQSEICEVVLAKSPDPECSEIEEFRDRARVPLTCNNGMKQQGVRYANPIAFFRKDPLKDCGALLQVYDLKDASETP</sequence>
<evidence type="ECO:0000256" key="3">
    <source>
        <dbReference type="SAM" id="SignalP"/>
    </source>
</evidence>
<evidence type="ECO:0000313" key="5">
    <source>
        <dbReference type="Proteomes" id="UP001341281"/>
    </source>
</evidence>
<evidence type="ECO:0000313" key="4">
    <source>
        <dbReference type="EMBL" id="WVZ72925.1"/>
    </source>
</evidence>
<feature type="chain" id="PRO_5043046165" description="Pollen allergen Phl p 11" evidence="3">
    <location>
        <begin position="33"/>
        <end position="175"/>
    </location>
</feature>
<gene>
    <name evidence="4" type="ORF">U9M48_021307</name>
</gene>
<dbReference type="Proteomes" id="UP001341281">
    <property type="component" value="Chromosome 04"/>
</dbReference>
<name>A0AAQ3WTK3_PASNO</name>
<dbReference type="InterPro" id="IPR006041">
    <property type="entry name" value="Pollen_Ole_e1_allergen"/>
</dbReference>
<dbReference type="PANTHER" id="PTHR31614">
    <property type="entry name" value="PROTEIN DOWNSTREAM OF FLC-RELATED"/>
    <property type="match status" value="1"/>
</dbReference>
<reference evidence="4 5" key="1">
    <citation type="submission" date="2024-02" db="EMBL/GenBank/DDBJ databases">
        <title>High-quality chromosome-scale genome assembly of Pensacola bahiagrass (Paspalum notatum Flugge var. saurae).</title>
        <authorList>
            <person name="Vega J.M."/>
            <person name="Podio M."/>
            <person name="Orjuela J."/>
            <person name="Siena L.A."/>
            <person name="Pessino S.C."/>
            <person name="Combes M.C."/>
            <person name="Mariac C."/>
            <person name="Albertini E."/>
            <person name="Pupilli F."/>
            <person name="Ortiz J.P.A."/>
            <person name="Leblanc O."/>
        </authorList>
    </citation>
    <scope>NUCLEOTIDE SEQUENCE [LARGE SCALE GENOMIC DNA]</scope>
    <source>
        <strain evidence="4">R1</strain>
        <tissue evidence="4">Leaf</tissue>
    </source>
</reference>
<dbReference type="EMBL" id="CP144748">
    <property type="protein sequence ID" value="WVZ72925.1"/>
    <property type="molecule type" value="Genomic_DNA"/>
</dbReference>
<comment type="similarity">
    <text evidence="1">Belongs to the Ole e I family.</text>
</comment>
<keyword evidence="2" id="KW-1015">Disulfide bond</keyword>
<dbReference type="Pfam" id="PF01190">
    <property type="entry name" value="Pollen_Ole_e_1"/>
    <property type="match status" value="1"/>
</dbReference>
<protein>
    <recommendedName>
        <fullName evidence="6">Pollen allergen Phl p 11</fullName>
    </recommendedName>
</protein>
<dbReference type="GO" id="GO:0005615">
    <property type="term" value="C:extracellular space"/>
    <property type="evidence" value="ECO:0007669"/>
    <property type="project" value="InterPro"/>
</dbReference>
<dbReference type="AlphaFoldDB" id="A0AAQ3WTK3"/>